<dbReference type="VEuPathDB" id="VectorBase:PPAI000182"/>
<dbReference type="GO" id="GO:0005634">
    <property type="term" value="C:nucleus"/>
    <property type="evidence" value="ECO:0007669"/>
    <property type="project" value="UniProtKB-SubCell"/>
</dbReference>
<dbReference type="Pfam" id="PF07776">
    <property type="entry name" value="zf-AD"/>
    <property type="match status" value="1"/>
</dbReference>
<dbReference type="PANTHER" id="PTHR24394:SF29">
    <property type="entry name" value="MYONEURIN"/>
    <property type="match status" value="1"/>
</dbReference>
<dbReference type="Pfam" id="PF00096">
    <property type="entry name" value="zf-C2H2"/>
    <property type="match status" value="1"/>
</dbReference>
<dbReference type="SMART" id="SM00355">
    <property type="entry name" value="ZnF_C2H2"/>
    <property type="match status" value="3"/>
</dbReference>
<keyword evidence="6" id="KW-0539">Nucleus</keyword>
<feature type="domain" description="C2H2-type" evidence="7">
    <location>
        <begin position="230"/>
        <end position="257"/>
    </location>
</feature>
<dbReference type="SUPFAM" id="SSF57667">
    <property type="entry name" value="beta-beta-alpha zinc fingers"/>
    <property type="match status" value="1"/>
</dbReference>
<reference evidence="8" key="1">
    <citation type="submission" date="2022-08" db="UniProtKB">
        <authorList>
            <consortium name="EnsemblMetazoa"/>
        </authorList>
    </citation>
    <scope>IDENTIFICATION</scope>
    <source>
        <strain evidence="8">Israel</strain>
    </source>
</reference>
<evidence type="ECO:0000256" key="5">
    <source>
        <dbReference type="ARBA" id="ARBA00022833"/>
    </source>
</evidence>
<dbReference type="FunFam" id="3.30.160.60:FF:000739">
    <property type="entry name" value="Zgc:171418 protein"/>
    <property type="match status" value="1"/>
</dbReference>
<keyword evidence="9" id="KW-1185">Reference proteome</keyword>
<dbReference type="EMBL" id="AJVK01020204">
    <property type="status" value="NOT_ANNOTATED_CDS"/>
    <property type="molecule type" value="Genomic_DNA"/>
</dbReference>
<evidence type="ECO:0000259" key="7">
    <source>
        <dbReference type="PROSITE" id="PS50157"/>
    </source>
</evidence>
<evidence type="ECO:0000256" key="4">
    <source>
        <dbReference type="ARBA" id="ARBA00022771"/>
    </source>
</evidence>
<accession>A0A1B0GM18</accession>
<dbReference type="GO" id="GO:0000981">
    <property type="term" value="F:DNA-binding transcription factor activity, RNA polymerase II-specific"/>
    <property type="evidence" value="ECO:0007669"/>
    <property type="project" value="TreeGrafter"/>
</dbReference>
<organism evidence="8 9">
    <name type="scientific">Phlebotomus papatasi</name>
    <name type="common">Sandfly</name>
    <dbReference type="NCBI Taxonomy" id="29031"/>
    <lineage>
        <taxon>Eukaryota</taxon>
        <taxon>Metazoa</taxon>
        <taxon>Ecdysozoa</taxon>
        <taxon>Arthropoda</taxon>
        <taxon>Hexapoda</taxon>
        <taxon>Insecta</taxon>
        <taxon>Pterygota</taxon>
        <taxon>Neoptera</taxon>
        <taxon>Endopterygota</taxon>
        <taxon>Diptera</taxon>
        <taxon>Nematocera</taxon>
        <taxon>Psychodoidea</taxon>
        <taxon>Psychodidae</taxon>
        <taxon>Phlebotomus</taxon>
        <taxon>Phlebotomus</taxon>
    </lineage>
</organism>
<keyword evidence="3" id="KW-0677">Repeat</keyword>
<proteinExistence type="predicted"/>
<sequence>MKREDHFALIELQVEMKTIFGSCLDDMLRTVSCVEVERGDGLPDKMCIQCVLQVSRAFTFKQQCQKADATFRLYLTKQVPEECPESPRSAQEEVPEELPAQVPQVIECLQKDNLPEIPEDNSQSEEVIAEESVYFDDTLGTSEDIPFENLQIQDTGIELSKVEILPEVCCSPCDDVLATVKDLKVYETKIYHPCSICGSTFASPEELCVHSEEVHREVQVTGVQEPENHFECRECHKKFADSKILRRHSKTHLIVKPHVCLTCGKTFAESCNLTKHKKKHTGELRNVVGKPNLCSAAAALESLLADVAFVGFVGVVRSHMSIEMSRTVESSSAELADVWFLSSVDPLMDDCGFLSGEAFRTN</sequence>
<dbReference type="PROSITE" id="PS50157">
    <property type="entry name" value="ZINC_FINGER_C2H2_2"/>
    <property type="match status" value="3"/>
</dbReference>
<keyword evidence="2" id="KW-0479">Metal-binding</keyword>
<dbReference type="AlphaFoldDB" id="A0A1B0GM18"/>
<keyword evidence="4" id="KW-0863">Zinc-finger</keyword>
<dbReference type="PANTHER" id="PTHR24394">
    <property type="entry name" value="ZINC FINGER PROTEIN"/>
    <property type="match status" value="1"/>
</dbReference>
<evidence type="ECO:0000313" key="8">
    <source>
        <dbReference type="EnsemblMetazoa" id="PPAI000182-PA"/>
    </source>
</evidence>
<evidence type="ECO:0000256" key="2">
    <source>
        <dbReference type="ARBA" id="ARBA00022723"/>
    </source>
</evidence>
<evidence type="ECO:0000313" key="9">
    <source>
        <dbReference type="Proteomes" id="UP000092462"/>
    </source>
</evidence>
<dbReference type="PROSITE" id="PS00028">
    <property type="entry name" value="ZINC_FINGER_C2H2_1"/>
    <property type="match status" value="3"/>
</dbReference>
<dbReference type="Gene3D" id="3.30.160.60">
    <property type="entry name" value="Classic Zinc Finger"/>
    <property type="match status" value="2"/>
</dbReference>
<dbReference type="SUPFAM" id="SSF57716">
    <property type="entry name" value="Glucocorticoid receptor-like (DNA-binding domain)"/>
    <property type="match status" value="1"/>
</dbReference>
<dbReference type="EnsemblMetazoa" id="PPAI000182-RA">
    <property type="protein sequence ID" value="PPAI000182-PA"/>
    <property type="gene ID" value="PPAI000182"/>
</dbReference>
<keyword evidence="5" id="KW-0862">Zinc</keyword>
<evidence type="ECO:0000256" key="6">
    <source>
        <dbReference type="ARBA" id="ARBA00023242"/>
    </source>
</evidence>
<evidence type="ECO:0000256" key="1">
    <source>
        <dbReference type="ARBA" id="ARBA00004123"/>
    </source>
</evidence>
<feature type="domain" description="C2H2-type" evidence="7">
    <location>
        <begin position="258"/>
        <end position="285"/>
    </location>
</feature>
<dbReference type="VEuPathDB" id="VectorBase:PPAPM1_012156"/>
<dbReference type="InterPro" id="IPR013087">
    <property type="entry name" value="Znf_C2H2_type"/>
</dbReference>
<protein>
    <recommendedName>
        <fullName evidence="7">C2H2-type domain-containing protein</fullName>
    </recommendedName>
</protein>
<dbReference type="Proteomes" id="UP000092462">
    <property type="component" value="Unassembled WGS sequence"/>
</dbReference>
<dbReference type="EMBL" id="AJVK01020205">
    <property type="status" value="NOT_ANNOTATED_CDS"/>
    <property type="molecule type" value="Genomic_DNA"/>
</dbReference>
<name>A0A1B0GM18_PHLPP</name>
<comment type="subcellular location">
    <subcellularLocation>
        <location evidence="1">Nucleus</location>
    </subcellularLocation>
</comment>
<dbReference type="InterPro" id="IPR036236">
    <property type="entry name" value="Znf_C2H2_sf"/>
</dbReference>
<dbReference type="EMBL" id="AJVK01020206">
    <property type="status" value="NOT_ANNOTATED_CDS"/>
    <property type="molecule type" value="Genomic_DNA"/>
</dbReference>
<evidence type="ECO:0000256" key="3">
    <source>
        <dbReference type="ARBA" id="ARBA00022737"/>
    </source>
</evidence>
<dbReference type="GO" id="GO:0008270">
    <property type="term" value="F:zinc ion binding"/>
    <property type="evidence" value="ECO:0007669"/>
    <property type="project" value="UniProtKB-KW"/>
</dbReference>
<dbReference type="InterPro" id="IPR012934">
    <property type="entry name" value="Znf_AD"/>
</dbReference>
<feature type="domain" description="C2H2-type" evidence="7">
    <location>
        <begin position="192"/>
        <end position="215"/>
    </location>
</feature>